<proteinExistence type="predicted"/>
<dbReference type="InterPro" id="IPR036188">
    <property type="entry name" value="FAD/NAD-bd_sf"/>
</dbReference>
<organism evidence="1 2">
    <name type="scientific">Tersicoccus phoenicis</name>
    <dbReference type="NCBI Taxonomy" id="554083"/>
    <lineage>
        <taxon>Bacteria</taxon>
        <taxon>Bacillati</taxon>
        <taxon>Actinomycetota</taxon>
        <taxon>Actinomycetes</taxon>
        <taxon>Micrococcales</taxon>
        <taxon>Micrococcaceae</taxon>
        <taxon>Tersicoccus</taxon>
    </lineage>
</organism>
<dbReference type="PANTHER" id="PTHR10668:SF105">
    <property type="entry name" value="DEHYDROGENASE-RELATED"/>
    <property type="match status" value="1"/>
</dbReference>
<dbReference type="EMBL" id="MRDE01000081">
    <property type="protein sequence ID" value="OMH23073.1"/>
    <property type="molecule type" value="Genomic_DNA"/>
</dbReference>
<gene>
    <name evidence="1" type="ORF">BKD30_14485</name>
</gene>
<sequence>MTTAIVVGSGPNGLAAAVTLARAGVDVTVLEAADTVGGGTRTSELTVPGVLHDHCSAFHPMGLAAPFFEDVDLTAHGVTWRWAPLDLAHPLDDGTAGVLERSLDATSVRLGVDGPAWRRVFGPLTEHVEDIFGEVLRPMLHVPTHPVALARFGLRAALPATVLARAFRTPQARALFTGAAAHLIHPLTRPGTSAVGLTLIAAAHRVGWPVAEGGSAAISAALVRVLEAHGGRVETGVTVTSLADLPPTDLTLLDLAPDVAGRVAADALPAPVRRAWHRFRRAPAAFKLDLAVEGGLPWTDPDCARAGTVHVGGTMGEVAAAEQAAYDGTMPERPFVLVGQQYLADPTRSSGDVHPVWAYAHVPTGYTGDATEAILNQLERFAPGTRERIVGTAVTTPADWERYNPNFAGGDVITGANSLGQLVFRPRPALDPYATGIDGVWLCSAATPPGGGVHGMCGYNAATHALASLRH</sequence>
<name>A0A1R1L6C6_9MICC</name>
<dbReference type="OrthoDB" id="833207at2"/>
<keyword evidence="2" id="KW-1185">Reference proteome</keyword>
<dbReference type="Pfam" id="PF13450">
    <property type="entry name" value="NAD_binding_8"/>
    <property type="match status" value="1"/>
</dbReference>
<dbReference type="Gene3D" id="3.50.50.60">
    <property type="entry name" value="FAD/NAD(P)-binding domain"/>
    <property type="match status" value="1"/>
</dbReference>
<dbReference type="AlphaFoldDB" id="A0A1R1L6C6"/>
<dbReference type="RefSeq" id="WP_076705726.1">
    <property type="nucleotide sequence ID" value="NZ_MRDE01000081.1"/>
</dbReference>
<dbReference type="PRINTS" id="PR00411">
    <property type="entry name" value="PNDRDTASEI"/>
</dbReference>
<dbReference type="STRING" id="554083.BKD30_14485"/>
<dbReference type="PANTHER" id="PTHR10668">
    <property type="entry name" value="PHYTOENE DEHYDROGENASE"/>
    <property type="match status" value="1"/>
</dbReference>
<comment type="caution">
    <text evidence="1">The sequence shown here is derived from an EMBL/GenBank/DDBJ whole genome shotgun (WGS) entry which is preliminary data.</text>
</comment>
<reference evidence="1 2" key="1">
    <citation type="submission" date="2016-12" db="EMBL/GenBank/DDBJ databases">
        <title>Draft genome of Tersicoccus phoenicis 1P05MA.</title>
        <authorList>
            <person name="Nakajima Y."/>
            <person name="Yoshizawa S."/>
            <person name="Nakamura K."/>
            <person name="Ogura Y."/>
            <person name="Hayashi T."/>
            <person name="Kogure K."/>
        </authorList>
    </citation>
    <scope>NUCLEOTIDE SEQUENCE [LARGE SCALE GENOMIC DNA]</scope>
    <source>
        <strain evidence="1 2">1p05MA</strain>
    </source>
</reference>
<protein>
    <submittedName>
        <fullName evidence="1">FAD-dependent oxidoreductase</fullName>
    </submittedName>
</protein>
<evidence type="ECO:0000313" key="1">
    <source>
        <dbReference type="EMBL" id="OMH23073.1"/>
    </source>
</evidence>
<evidence type="ECO:0000313" key="2">
    <source>
        <dbReference type="Proteomes" id="UP000187085"/>
    </source>
</evidence>
<dbReference type="Proteomes" id="UP000187085">
    <property type="component" value="Unassembled WGS sequence"/>
</dbReference>
<dbReference type="SUPFAM" id="SSF51905">
    <property type="entry name" value="FAD/NAD(P)-binding domain"/>
    <property type="match status" value="1"/>
</dbReference>
<accession>A0A1R1L6C6</accession>